<protein>
    <recommendedName>
        <fullName evidence="10">Glutamate--tRNA ligase</fullName>
        <ecNumber evidence="10">6.1.1.17</ecNumber>
    </recommendedName>
    <alternativeName>
        <fullName evidence="10">Glutamyl-tRNA synthetase</fullName>
        <shortName evidence="10">GluRS</shortName>
    </alternativeName>
</protein>
<keyword evidence="6 10" id="KW-0067">ATP-binding</keyword>
<dbReference type="Gene3D" id="2.40.240.100">
    <property type="match status" value="1"/>
</dbReference>
<dbReference type="Pfam" id="PF00749">
    <property type="entry name" value="tRNA-synt_1c"/>
    <property type="match status" value="1"/>
</dbReference>
<dbReference type="RefSeq" id="WP_086637024.1">
    <property type="nucleotide sequence ID" value="NZ_MRZU01000003.1"/>
</dbReference>
<keyword evidence="4 10" id="KW-0436">Ligase</keyword>
<dbReference type="InterPro" id="IPR011035">
    <property type="entry name" value="Ribosomal_bL25/Gln-tRNA_synth"/>
</dbReference>
<feature type="coiled-coil region" evidence="11">
    <location>
        <begin position="26"/>
        <end position="60"/>
    </location>
</feature>
<dbReference type="InterPro" id="IPR020059">
    <property type="entry name" value="Glu/Gln-tRNA-synth_Ib_codon-bd"/>
</dbReference>
<dbReference type="PRINTS" id="PR00987">
    <property type="entry name" value="TRNASYNTHGLU"/>
</dbReference>
<evidence type="ECO:0000256" key="7">
    <source>
        <dbReference type="ARBA" id="ARBA00022917"/>
    </source>
</evidence>
<evidence type="ECO:0000256" key="5">
    <source>
        <dbReference type="ARBA" id="ARBA00022741"/>
    </source>
</evidence>
<proteinExistence type="inferred from homology"/>
<dbReference type="SUPFAM" id="SSF52374">
    <property type="entry name" value="Nucleotidylyl transferase"/>
    <property type="match status" value="1"/>
</dbReference>
<dbReference type="Proteomes" id="UP000195137">
    <property type="component" value="Unassembled WGS sequence"/>
</dbReference>
<evidence type="ECO:0000259" key="14">
    <source>
        <dbReference type="Pfam" id="PF20974"/>
    </source>
</evidence>
<dbReference type="OrthoDB" id="10470at2157"/>
<comment type="function">
    <text evidence="10">Catalyzes the attachment of glutamate to tRNA(Glu) in a two-step reaction: glutamate is first activated by ATP to form Glu-AMP and then transferred to the acceptor end of tRNA(Glu).</text>
</comment>
<dbReference type="HAMAP" id="MF_02076">
    <property type="entry name" value="Glu_tRNA_synth_type2"/>
    <property type="match status" value="1"/>
</dbReference>
<dbReference type="NCBIfam" id="NF003169">
    <property type="entry name" value="PRK04156.1"/>
    <property type="match status" value="1"/>
</dbReference>
<comment type="caution">
    <text evidence="15">The sequence shown here is derived from an EMBL/GenBank/DDBJ whole genome shotgun (WGS) entry which is preliminary data.</text>
</comment>
<evidence type="ECO:0000256" key="3">
    <source>
        <dbReference type="ARBA" id="ARBA00022490"/>
    </source>
</evidence>
<evidence type="ECO:0000256" key="4">
    <source>
        <dbReference type="ARBA" id="ARBA00022598"/>
    </source>
</evidence>
<keyword evidence="5 10" id="KW-0547">Nucleotide-binding</keyword>
<feature type="domain" description="Glutamyl/glutaminyl-tRNA synthetase class Ib catalytic" evidence="12">
    <location>
        <begin position="94"/>
        <end position="397"/>
    </location>
</feature>
<keyword evidence="7 10" id="KW-0648">Protein biosynthesis</keyword>
<organism evidence="15 16">
    <name type="scientific">Methanonatronarchaeum thermophilum</name>
    <dbReference type="NCBI Taxonomy" id="1927129"/>
    <lineage>
        <taxon>Archaea</taxon>
        <taxon>Methanobacteriati</taxon>
        <taxon>Methanobacteriota</taxon>
        <taxon>Methanonatronarchaeia</taxon>
        <taxon>Methanonatronarchaeales</taxon>
        <taxon>Methanonatronarchaeaceae</taxon>
        <taxon>Methanonatronarchaeum</taxon>
    </lineage>
</organism>
<dbReference type="Gene3D" id="2.40.240.10">
    <property type="entry name" value="Ribosomal Protein L25, Chain P"/>
    <property type="match status" value="1"/>
</dbReference>
<dbReference type="InterPro" id="IPR001412">
    <property type="entry name" value="aa-tRNA-synth_I_CS"/>
</dbReference>
<keyword evidence="11" id="KW-0175">Coiled coil</keyword>
<keyword evidence="3 10" id="KW-0963">Cytoplasm</keyword>
<dbReference type="InterPro" id="IPR014729">
    <property type="entry name" value="Rossmann-like_a/b/a_fold"/>
</dbReference>
<dbReference type="InterPro" id="IPR004526">
    <property type="entry name" value="Glu-tRNA-synth_arc/euk"/>
</dbReference>
<dbReference type="GO" id="GO:0032991">
    <property type="term" value="C:protein-containing complex"/>
    <property type="evidence" value="ECO:0007669"/>
    <property type="project" value="UniProtKB-ARBA"/>
</dbReference>
<dbReference type="InterPro" id="IPR049437">
    <property type="entry name" value="tRNA-synt_1c_C2"/>
</dbReference>
<dbReference type="InterPro" id="IPR020056">
    <property type="entry name" value="Rbsml_bL25/Gln-tRNA_synth_N"/>
</dbReference>
<keyword evidence="8 10" id="KW-0030">Aminoacyl-tRNA synthetase</keyword>
<dbReference type="InterPro" id="IPR020058">
    <property type="entry name" value="Glu/Gln-tRNA-synth_Ib_cat-dom"/>
</dbReference>
<dbReference type="EC" id="6.1.1.17" evidence="10"/>
<dbReference type="Pfam" id="PF20974">
    <property type="entry name" value="tRNA-synt_1c_C2"/>
    <property type="match status" value="1"/>
</dbReference>
<evidence type="ECO:0000256" key="11">
    <source>
        <dbReference type="SAM" id="Coils"/>
    </source>
</evidence>
<dbReference type="AlphaFoldDB" id="A0A1Y3GCK1"/>
<evidence type="ECO:0000259" key="13">
    <source>
        <dbReference type="Pfam" id="PF03950"/>
    </source>
</evidence>
<evidence type="ECO:0000313" key="16">
    <source>
        <dbReference type="Proteomes" id="UP000195137"/>
    </source>
</evidence>
<evidence type="ECO:0000256" key="1">
    <source>
        <dbReference type="ARBA" id="ARBA00004496"/>
    </source>
</evidence>
<dbReference type="SUPFAM" id="SSF50715">
    <property type="entry name" value="Ribosomal protein L25-like"/>
    <property type="match status" value="1"/>
</dbReference>
<comment type="similarity">
    <text evidence="2 10">Belongs to the class-I aminoacyl-tRNA synthetase family. Glutamate--tRNA ligase type 2 subfamily.</text>
</comment>
<dbReference type="GO" id="GO:0005829">
    <property type="term" value="C:cytosol"/>
    <property type="evidence" value="ECO:0007669"/>
    <property type="project" value="TreeGrafter"/>
</dbReference>
<dbReference type="Gene3D" id="3.40.50.620">
    <property type="entry name" value="HUPs"/>
    <property type="match status" value="1"/>
</dbReference>
<comment type="catalytic activity">
    <reaction evidence="9 10">
        <text>tRNA(Glu) + L-glutamate + ATP = L-glutamyl-tRNA(Glu) + AMP + diphosphate</text>
        <dbReference type="Rhea" id="RHEA:23540"/>
        <dbReference type="Rhea" id="RHEA-COMP:9663"/>
        <dbReference type="Rhea" id="RHEA-COMP:9680"/>
        <dbReference type="ChEBI" id="CHEBI:29985"/>
        <dbReference type="ChEBI" id="CHEBI:30616"/>
        <dbReference type="ChEBI" id="CHEBI:33019"/>
        <dbReference type="ChEBI" id="CHEBI:78442"/>
        <dbReference type="ChEBI" id="CHEBI:78520"/>
        <dbReference type="ChEBI" id="CHEBI:456215"/>
        <dbReference type="EC" id="6.1.1.17"/>
    </reaction>
</comment>
<accession>A0A1Y3GCK1</accession>
<keyword evidence="16" id="KW-1185">Reference proteome</keyword>
<comment type="subcellular location">
    <subcellularLocation>
        <location evidence="1 10">Cytoplasm</location>
    </subcellularLocation>
</comment>
<dbReference type="PROSITE" id="PS00178">
    <property type="entry name" value="AA_TRNA_LIGASE_I"/>
    <property type="match status" value="1"/>
</dbReference>
<evidence type="ECO:0000256" key="8">
    <source>
        <dbReference type="ARBA" id="ARBA00023146"/>
    </source>
</evidence>
<dbReference type="PANTHER" id="PTHR43097:SF5">
    <property type="entry name" value="GLUTAMATE--TRNA LIGASE"/>
    <property type="match status" value="1"/>
</dbReference>
<dbReference type="GO" id="GO:0005524">
    <property type="term" value="F:ATP binding"/>
    <property type="evidence" value="ECO:0007669"/>
    <property type="project" value="UniProtKB-UniRule"/>
</dbReference>
<dbReference type="InterPro" id="IPR000924">
    <property type="entry name" value="Glu/Gln-tRNA-synth"/>
</dbReference>
<dbReference type="EMBL" id="MRZU01000003">
    <property type="protein sequence ID" value="OUJ18970.1"/>
    <property type="molecule type" value="Genomic_DNA"/>
</dbReference>
<reference evidence="15 16" key="1">
    <citation type="submission" date="2016-12" db="EMBL/GenBank/DDBJ databases">
        <title>Discovery of methanogenic haloarchaea.</title>
        <authorList>
            <person name="Sorokin D.Y."/>
            <person name="Makarova K.S."/>
            <person name="Abbas B."/>
            <person name="Ferrer M."/>
            <person name="Golyshin P.N."/>
        </authorList>
    </citation>
    <scope>NUCLEOTIDE SEQUENCE [LARGE SCALE GENOMIC DNA]</scope>
    <source>
        <strain evidence="15">AMET1</strain>
    </source>
</reference>
<feature type="short sequence motif" description="'HIGH' region" evidence="10">
    <location>
        <begin position="101"/>
        <end position="111"/>
    </location>
</feature>
<dbReference type="Pfam" id="PF03950">
    <property type="entry name" value="tRNA-synt_1c_C"/>
    <property type="match status" value="1"/>
</dbReference>
<gene>
    <name evidence="10" type="primary">gltX</name>
    <name evidence="15" type="ORF">AMET1_0621</name>
</gene>
<dbReference type="PANTHER" id="PTHR43097">
    <property type="entry name" value="GLUTAMINE-TRNA LIGASE"/>
    <property type="match status" value="1"/>
</dbReference>
<evidence type="ECO:0000259" key="12">
    <source>
        <dbReference type="Pfam" id="PF00749"/>
    </source>
</evidence>
<evidence type="ECO:0000256" key="2">
    <source>
        <dbReference type="ARBA" id="ARBA00008927"/>
    </source>
</evidence>
<name>A0A1Y3GCK1_9EURY</name>
<evidence type="ECO:0000256" key="9">
    <source>
        <dbReference type="ARBA" id="ARBA00048351"/>
    </source>
</evidence>
<evidence type="ECO:0000256" key="10">
    <source>
        <dbReference type="HAMAP-Rule" id="MF_02076"/>
    </source>
</evidence>
<sequence>MEKEIKKYTLANALDYDGEANTGAVMSKVMGEREDLRNQAKEVKKTVQKIVKEINQMSIEEQRKKLQEIAPEMLQEEEIKEEQALPDLPGNTDKVRMRFAPNPSGPLHLGHARAAILNDEYVEKYNGKFILRIEDTDPKRVYPPAYEMIEEDIQYLEIDVDEKIIQGERIETYYEYAEQLIEMNKAYVCRCPAEQFRKLKKKGIACECRDQTPEKNLELWNKMLEGRYKEGEVAVRIKTHLNHPDPAIREWPAFRVVDQKHPVYGDRYNAYPLMNFSVAIDDHLMNISHIIRGKDHIPNKIRQEFIFDYFNWEKPEYIHHGTLSIEGVELSTRNIKKGIDEGKYTGWNDTRLGTLKALKKRGIQPKAIRESMKALGVSEVNSKFSWTTLYAENRKIIDKKADRYFFVPNPTEIKIENAEQYTATPPIHPDREETRQINVPKNPKILIPQKDADKMQKDDIIRLKDLYNIKITGQGTAKYIGNSLKVLQEGAQIIQWTTQDNIPIKIDKQGKTEKGVAEKTIKKLKPNQTIQFERYGFVRIDQKNPYKACYAHR</sequence>
<dbReference type="NCBIfam" id="TIGR00463">
    <property type="entry name" value="gltX_arch"/>
    <property type="match status" value="1"/>
</dbReference>
<dbReference type="GO" id="GO:0043604">
    <property type="term" value="P:amide biosynthetic process"/>
    <property type="evidence" value="ECO:0007669"/>
    <property type="project" value="TreeGrafter"/>
</dbReference>
<feature type="domain" description="Glutamyl/glutaminyl-tRNA synthetase class Ib anti-codon binding" evidence="13">
    <location>
        <begin position="401"/>
        <end position="474"/>
    </location>
</feature>
<evidence type="ECO:0000256" key="6">
    <source>
        <dbReference type="ARBA" id="ARBA00022840"/>
    </source>
</evidence>
<dbReference type="GO" id="GO:0006424">
    <property type="term" value="P:glutamyl-tRNA aminoacylation"/>
    <property type="evidence" value="ECO:0007669"/>
    <property type="project" value="UniProtKB-UniRule"/>
</dbReference>
<dbReference type="InterPro" id="IPR050132">
    <property type="entry name" value="Gln/Glu-tRNA_Ligase"/>
</dbReference>
<dbReference type="GO" id="GO:0004818">
    <property type="term" value="F:glutamate-tRNA ligase activity"/>
    <property type="evidence" value="ECO:0007669"/>
    <property type="project" value="UniProtKB-UniRule"/>
</dbReference>
<feature type="domain" description="tRNA synthetases class I (E and Q) anti-codon binding" evidence="14">
    <location>
        <begin position="506"/>
        <end position="541"/>
    </location>
</feature>
<evidence type="ECO:0000313" key="15">
    <source>
        <dbReference type="EMBL" id="OUJ18970.1"/>
    </source>
</evidence>